<dbReference type="HAMAP" id="MF_01363">
    <property type="entry name" value="Ribosomal_bL21"/>
    <property type="match status" value="1"/>
</dbReference>
<sequence>MFAIIKTGGKQLKVQPGDEIYVEKLNLNEGEQVLFKEVLMMDSTFGNPLIKNAVVSGTIVKQGKEKKLRVIRYHPKKNVNKVYGHRQPYTKVKIDELSLTGVLSNKPKPAKVQENKIENSEPKLTSTTAKPAATKTTAAKSTTAKPAATKTTAAKSTTAKPAATKTTAAKSTTAKPAATKTTAAKSTTAKPKKEDK</sequence>
<dbReference type="GO" id="GO:0005840">
    <property type="term" value="C:ribosome"/>
    <property type="evidence" value="ECO:0007669"/>
    <property type="project" value="UniProtKB-KW"/>
</dbReference>
<organism evidence="9 10">
    <name type="scientific">Spiroplasma litorale</name>
    <dbReference type="NCBI Taxonomy" id="216942"/>
    <lineage>
        <taxon>Bacteria</taxon>
        <taxon>Bacillati</taxon>
        <taxon>Mycoplasmatota</taxon>
        <taxon>Mollicutes</taxon>
        <taxon>Entomoplasmatales</taxon>
        <taxon>Spiroplasmataceae</taxon>
        <taxon>Spiroplasma</taxon>
    </lineage>
</organism>
<dbReference type="OrthoDB" id="9813334at2"/>
<keyword evidence="10" id="KW-1185">Reference proteome</keyword>
<evidence type="ECO:0000256" key="8">
    <source>
        <dbReference type="SAM" id="MobiDB-lite"/>
    </source>
</evidence>
<dbReference type="GO" id="GO:0006412">
    <property type="term" value="P:translation"/>
    <property type="evidence" value="ECO:0007669"/>
    <property type="project" value="UniProtKB-UniRule"/>
</dbReference>
<reference evidence="9 10" key="1">
    <citation type="journal article" date="2015" name="Genome Announc.">
        <title>Complete Genome Sequence of Spiroplasma litorale TN-1T (DSM 21781), a Bacterium Isolated from a Green-Eyed Horsefly (Tabanus nigrovittatus).</title>
        <authorList>
            <person name="Lo W.S."/>
            <person name="Lai Y.C."/>
            <person name="Lien Y.W."/>
            <person name="Wang T.H."/>
            <person name="Kuo C.H."/>
        </authorList>
    </citation>
    <scope>NUCLEOTIDE SEQUENCE [LARGE SCALE GENOMIC DNA]</scope>
    <source>
        <strain evidence="9 10">TN-1</strain>
    </source>
</reference>
<comment type="similarity">
    <text evidence="1 6 7">Belongs to the bacterial ribosomal protein bL21 family.</text>
</comment>
<evidence type="ECO:0000256" key="5">
    <source>
        <dbReference type="ARBA" id="ARBA00023274"/>
    </source>
</evidence>
<feature type="compositionally biased region" description="Low complexity" evidence="8">
    <location>
        <begin position="125"/>
        <end position="189"/>
    </location>
</feature>
<dbReference type="InterPro" id="IPR001787">
    <property type="entry name" value="Ribosomal_bL21"/>
</dbReference>
<dbReference type="EMBL" id="CP012357">
    <property type="protein sequence ID" value="AKX34485.1"/>
    <property type="molecule type" value="Genomic_DNA"/>
</dbReference>
<protein>
    <recommendedName>
        <fullName evidence="6">Large ribosomal subunit protein bL21</fullName>
    </recommendedName>
</protein>
<dbReference type="PATRIC" id="fig|216942.3.peg.885"/>
<keyword evidence="4 6" id="KW-0689">Ribosomal protein</keyword>
<evidence type="ECO:0000256" key="4">
    <source>
        <dbReference type="ARBA" id="ARBA00022980"/>
    </source>
</evidence>
<evidence type="ECO:0000313" key="9">
    <source>
        <dbReference type="EMBL" id="AKX34485.1"/>
    </source>
</evidence>
<dbReference type="Proteomes" id="UP000067476">
    <property type="component" value="Chromosome"/>
</dbReference>
<dbReference type="NCBIfam" id="TIGR00061">
    <property type="entry name" value="L21"/>
    <property type="match status" value="1"/>
</dbReference>
<dbReference type="PROSITE" id="PS01169">
    <property type="entry name" value="RIBOSOMAL_L21"/>
    <property type="match status" value="1"/>
</dbReference>
<dbReference type="InterPro" id="IPR036164">
    <property type="entry name" value="bL21-like_sf"/>
</dbReference>
<keyword evidence="5 6" id="KW-0687">Ribonucleoprotein</keyword>
<dbReference type="KEGG" id="sll:SLITO_v1c08700"/>
<dbReference type="GO" id="GO:1990904">
    <property type="term" value="C:ribonucleoprotein complex"/>
    <property type="evidence" value="ECO:0007669"/>
    <property type="project" value="UniProtKB-KW"/>
</dbReference>
<evidence type="ECO:0000256" key="6">
    <source>
        <dbReference type="HAMAP-Rule" id="MF_01363"/>
    </source>
</evidence>
<feature type="region of interest" description="Disordered" evidence="8">
    <location>
        <begin position="105"/>
        <end position="196"/>
    </location>
</feature>
<keyword evidence="2 6" id="KW-0699">rRNA-binding</keyword>
<dbReference type="PANTHER" id="PTHR21349">
    <property type="entry name" value="50S RIBOSOMAL PROTEIN L21"/>
    <property type="match status" value="1"/>
</dbReference>
<dbReference type="PANTHER" id="PTHR21349:SF0">
    <property type="entry name" value="LARGE RIBOSOMAL SUBUNIT PROTEIN BL21M"/>
    <property type="match status" value="1"/>
</dbReference>
<evidence type="ECO:0000313" key="10">
    <source>
        <dbReference type="Proteomes" id="UP000067476"/>
    </source>
</evidence>
<feature type="compositionally biased region" description="Basic and acidic residues" evidence="8">
    <location>
        <begin position="111"/>
        <end position="121"/>
    </location>
</feature>
<evidence type="ECO:0000256" key="2">
    <source>
        <dbReference type="ARBA" id="ARBA00022730"/>
    </source>
</evidence>
<dbReference type="Pfam" id="PF00829">
    <property type="entry name" value="Ribosomal_L21p"/>
    <property type="match status" value="1"/>
</dbReference>
<comment type="function">
    <text evidence="6 7">This protein binds to 23S rRNA in the presence of protein L20.</text>
</comment>
<accession>A0A0K1W2D0</accession>
<dbReference type="InterPro" id="IPR028909">
    <property type="entry name" value="bL21-like"/>
</dbReference>
<name>A0A0K1W2D0_9MOLU</name>
<dbReference type="AlphaFoldDB" id="A0A0K1W2D0"/>
<keyword evidence="3 6" id="KW-0694">RNA-binding</keyword>
<dbReference type="InterPro" id="IPR018258">
    <property type="entry name" value="Ribosomal_bL21_CS"/>
</dbReference>
<gene>
    <name evidence="6 9" type="primary">rplU</name>
    <name evidence="9" type="ORF">SLITO_v1c08700</name>
</gene>
<dbReference type="GO" id="GO:0003735">
    <property type="term" value="F:structural constituent of ribosome"/>
    <property type="evidence" value="ECO:0007669"/>
    <property type="project" value="InterPro"/>
</dbReference>
<evidence type="ECO:0000256" key="7">
    <source>
        <dbReference type="RuleBase" id="RU000562"/>
    </source>
</evidence>
<dbReference type="GO" id="GO:0005737">
    <property type="term" value="C:cytoplasm"/>
    <property type="evidence" value="ECO:0007669"/>
    <property type="project" value="UniProtKB-ARBA"/>
</dbReference>
<proteinExistence type="inferred from homology"/>
<comment type="subunit">
    <text evidence="6">Part of the 50S ribosomal subunit. Contacts protein L20.</text>
</comment>
<dbReference type="SUPFAM" id="SSF141091">
    <property type="entry name" value="L21p-like"/>
    <property type="match status" value="1"/>
</dbReference>
<evidence type="ECO:0000256" key="3">
    <source>
        <dbReference type="ARBA" id="ARBA00022884"/>
    </source>
</evidence>
<dbReference type="GO" id="GO:0019843">
    <property type="term" value="F:rRNA binding"/>
    <property type="evidence" value="ECO:0007669"/>
    <property type="project" value="UniProtKB-UniRule"/>
</dbReference>
<evidence type="ECO:0000256" key="1">
    <source>
        <dbReference type="ARBA" id="ARBA00008563"/>
    </source>
</evidence>
<dbReference type="STRING" id="216942.SLITO_v1c08700"/>